<evidence type="ECO:0000256" key="1">
    <source>
        <dbReference type="PROSITE-ProRule" id="PRU00169"/>
    </source>
</evidence>
<dbReference type="PANTHER" id="PTHR44520:SF2">
    <property type="entry name" value="RESPONSE REGULATOR RCP1"/>
    <property type="match status" value="1"/>
</dbReference>
<feature type="modified residue" description="4-aspartylphosphate" evidence="1">
    <location>
        <position position="57"/>
    </location>
</feature>
<dbReference type="EMBL" id="CP042476">
    <property type="protein sequence ID" value="QED36550.1"/>
    <property type="molecule type" value="Genomic_DNA"/>
</dbReference>
<feature type="domain" description="Response regulatory" evidence="2">
    <location>
        <begin position="3"/>
        <end position="125"/>
    </location>
</feature>
<dbReference type="OrthoDB" id="673128at2"/>
<keyword evidence="4" id="KW-1185">Reference proteome</keyword>
<name>A0A5B8YF52_9FLAO</name>
<accession>A0A5B8YF52</accession>
<reference evidence="3 4" key="1">
    <citation type="submission" date="2019-08" db="EMBL/GenBank/DDBJ databases">
        <title>Antarcticibacterium arcticum sp. nov., a bacterium isolated from marine sediment of the Canadian Beaufort Sea.</title>
        <authorList>
            <person name="Lee Y.M."/>
            <person name="Baek K."/>
            <person name="Lee D.-H."/>
            <person name="Shin S.C."/>
            <person name="Jin Y.K."/>
            <person name="Park Y."/>
        </authorList>
    </citation>
    <scope>NUCLEOTIDE SEQUENCE [LARGE SCALE GENOMIC DNA]</scope>
    <source>
        <strain evidence="3 4">PAMC 28998</strain>
    </source>
</reference>
<dbReference type="InterPro" id="IPR001789">
    <property type="entry name" value="Sig_transdc_resp-reg_receiver"/>
</dbReference>
<keyword evidence="1" id="KW-0597">Phosphoprotein</keyword>
<dbReference type="GO" id="GO:0000160">
    <property type="term" value="P:phosphorelay signal transduction system"/>
    <property type="evidence" value="ECO:0007669"/>
    <property type="project" value="InterPro"/>
</dbReference>
<dbReference type="AlphaFoldDB" id="A0A5B8YF52"/>
<dbReference type="PROSITE" id="PS50110">
    <property type="entry name" value="RESPONSE_REGULATORY"/>
    <property type="match status" value="1"/>
</dbReference>
<evidence type="ECO:0000259" key="2">
    <source>
        <dbReference type="PROSITE" id="PS50110"/>
    </source>
</evidence>
<sequence>MLKVLIIDDDEIVLLVERKILQRCGIDKETITFKCGEAALEYLKNQDTDQKFLILLDINMPVMNGWDFLRQMESLERNENIFVIMVTSSIDRYDKQVSENYNSVIGFIEKPITAEDCKQIKNLPEISSYF</sequence>
<organism evidence="3 4">
    <name type="scientific">Antarcticibacterium arcticum</name>
    <dbReference type="NCBI Taxonomy" id="2585771"/>
    <lineage>
        <taxon>Bacteria</taxon>
        <taxon>Pseudomonadati</taxon>
        <taxon>Bacteroidota</taxon>
        <taxon>Flavobacteriia</taxon>
        <taxon>Flavobacteriales</taxon>
        <taxon>Flavobacteriaceae</taxon>
        <taxon>Antarcticibacterium</taxon>
    </lineage>
</organism>
<dbReference type="Gene3D" id="3.40.50.2300">
    <property type="match status" value="1"/>
</dbReference>
<dbReference type="PANTHER" id="PTHR44520">
    <property type="entry name" value="RESPONSE REGULATOR RCP1-RELATED"/>
    <property type="match status" value="1"/>
</dbReference>
<dbReference type="Proteomes" id="UP000321954">
    <property type="component" value="Chromosome"/>
</dbReference>
<evidence type="ECO:0000313" key="4">
    <source>
        <dbReference type="Proteomes" id="UP000321954"/>
    </source>
</evidence>
<evidence type="ECO:0000313" key="3">
    <source>
        <dbReference type="EMBL" id="QED36550.1"/>
    </source>
</evidence>
<gene>
    <name evidence="3" type="ORF">FK178_01935</name>
</gene>
<dbReference type="KEGG" id="anp:FK178_01935"/>
<dbReference type="InterPro" id="IPR011006">
    <property type="entry name" value="CheY-like_superfamily"/>
</dbReference>
<dbReference type="SMART" id="SM00448">
    <property type="entry name" value="REC"/>
    <property type="match status" value="1"/>
</dbReference>
<dbReference type="InterPro" id="IPR052893">
    <property type="entry name" value="TCS_response_regulator"/>
</dbReference>
<dbReference type="Pfam" id="PF00072">
    <property type="entry name" value="Response_reg"/>
    <property type="match status" value="1"/>
</dbReference>
<dbReference type="RefSeq" id="WP_146830469.1">
    <property type="nucleotide sequence ID" value="NZ_CP042476.1"/>
</dbReference>
<dbReference type="SUPFAM" id="SSF52172">
    <property type="entry name" value="CheY-like"/>
    <property type="match status" value="1"/>
</dbReference>
<protein>
    <submittedName>
        <fullName evidence="3">Response regulator</fullName>
    </submittedName>
</protein>
<proteinExistence type="predicted"/>